<feature type="binding site" evidence="12">
    <location>
        <position position="239"/>
    </location>
    <ligand>
        <name>[2Fe-2S] cluster</name>
        <dbReference type="ChEBI" id="CHEBI:190135"/>
    </ligand>
</feature>
<evidence type="ECO:0000256" key="2">
    <source>
        <dbReference type="ARBA" id="ARBA00022448"/>
    </source>
</evidence>
<protein>
    <submittedName>
        <fullName evidence="14">Dihydroorotate dehydrogenase electron transfer subunit</fullName>
    </submittedName>
</protein>
<evidence type="ECO:0000256" key="3">
    <source>
        <dbReference type="ARBA" id="ARBA00022630"/>
    </source>
</evidence>
<keyword evidence="6 11" id="KW-0274">FAD</keyword>
<comment type="similarity">
    <text evidence="1">Belongs to the PyrK family.</text>
</comment>
<keyword evidence="8 12" id="KW-0408">Iron</keyword>
<dbReference type="InterPro" id="IPR017927">
    <property type="entry name" value="FAD-bd_FR_type"/>
</dbReference>
<feature type="binding site" evidence="11">
    <location>
        <begin position="52"/>
        <end position="55"/>
    </location>
    <ligand>
        <name>FAD</name>
        <dbReference type="ChEBI" id="CHEBI:57692"/>
    </ligand>
</feature>
<evidence type="ECO:0000256" key="12">
    <source>
        <dbReference type="PIRSR" id="PIRSR006816-2"/>
    </source>
</evidence>
<dbReference type="CDD" id="cd06218">
    <property type="entry name" value="DHOD_e_trans"/>
    <property type="match status" value="1"/>
</dbReference>
<dbReference type="AlphaFoldDB" id="A0A7C6EAH3"/>
<evidence type="ECO:0000259" key="13">
    <source>
        <dbReference type="PROSITE" id="PS51384"/>
    </source>
</evidence>
<feature type="binding site" evidence="12">
    <location>
        <position position="223"/>
    </location>
    <ligand>
        <name>[2Fe-2S] cluster</name>
        <dbReference type="ChEBI" id="CHEBI:190135"/>
    </ligand>
</feature>
<dbReference type="PIRSF" id="PIRSF006816">
    <property type="entry name" value="Cyc3_hyd_g"/>
    <property type="match status" value="1"/>
</dbReference>
<evidence type="ECO:0000313" key="14">
    <source>
        <dbReference type="EMBL" id="HHS51875.1"/>
    </source>
</evidence>
<dbReference type="InterPro" id="IPR017938">
    <property type="entry name" value="Riboflavin_synthase-like_b-brl"/>
</dbReference>
<feature type="binding site" evidence="12">
    <location>
        <position position="226"/>
    </location>
    <ligand>
        <name>[2Fe-2S] cluster</name>
        <dbReference type="ChEBI" id="CHEBI:190135"/>
    </ligand>
</feature>
<evidence type="ECO:0000256" key="1">
    <source>
        <dbReference type="ARBA" id="ARBA00006422"/>
    </source>
</evidence>
<dbReference type="PRINTS" id="PR00409">
    <property type="entry name" value="PHDIOXRDTASE"/>
</dbReference>
<evidence type="ECO:0000256" key="9">
    <source>
        <dbReference type="ARBA" id="ARBA00023014"/>
    </source>
</evidence>
<evidence type="ECO:0000256" key="8">
    <source>
        <dbReference type="ARBA" id="ARBA00023004"/>
    </source>
</evidence>
<evidence type="ECO:0000256" key="11">
    <source>
        <dbReference type="PIRSR" id="PIRSR006816-1"/>
    </source>
</evidence>
<organism evidence="14">
    <name type="scientific">candidate division WOR-3 bacterium</name>
    <dbReference type="NCBI Taxonomy" id="2052148"/>
    <lineage>
        <taxon>Bacteria</taxon>
        <taxon>Bacteria division WOR-3</taxon>
    </lineage>
</organism>
<dbReference type="GO" id="GO:0046872">
    <property type="term" value="F:metal ion binding"/>
    <property type="evidence" value="ECO:0007669"/>
    <property type="project" value="UniProtKB-KW"/>
</dbReference>
<dbReference type="InterPro" id="IPR012165">
    <property type="entry name" value="Cyt_c3_hydrogenase_gsu"/>
</dbReference>
<dbReference type="Gene3D" id="3.40.50.80">
    <property type="entry name" value="Nucleotide-binding domain of ferredoxin-NADP reductase (FNR) module"/>
    <property type="match status" value="1"/>
</dbReference>
<dbReference type="GO" id="GO:0051537">
    <property type="term" value="F:2 iron, 2 sulfur cluster binding"/>
    <property type="evidence" value="ECO:0007669"/>
    <property type="project" value="UniProtKB-KW"/>
</dbReference>
<dbReference type="InterPro" id="IPR039261">
    <property type="entry name" value="FNR_nucleotide-bd"/>
</dbReference>
<evidence type="ECO:0000256" key="10">
    <source>
        <dbReference type="ARBA" id="ARBA00034078"/>
    </source>
</evidence>
<dbReference type="InterPro" id="IPR037117">
    <property type="entry name" value="Dihydroorotate_DH_ele_sf"/>
</dbReference>
<dbReference type="PANTHER" id="PTHR43513:SF3">
    <property type="entry name" value="DIHYDROOROTATE DEHYDROGENASE B (NAD(+)), ELECTRON TRANSFER SUBUNIT-RELATED"/>
    <property type="match status" value="1"/>
</dbReference>
<feature type="binding site" evidence="11">
    <location>
        <begin position="74"/>
        <end position="75"/>
    </location>
    <ligand>
        <name>FAD</name>
        <dbReference type="ChEBI" id="CHEBI:57692"/>
    </ligand>
</feature>
<keyword evidence="2" id="KW-0813">Transport</keyword>
<dbReference type="SUPFAM" id="SSF52343">
    <property type="entry name" value="Ferredoxin reductase-like, C-terminal NADP-linked domain"/>
    <property type="match status" value="1"/>
</dbReference>
<evidence type="ECO:0000256" key="4">
    <source>
        <dbReference type="ARBA" id="ARBA00022714"/>
    </source>
</evidence>
<keyword evidence="4 12" id="KW-0001">2Fe-2S</keyword>
<proteinExistence type="inferred from homology"/>
<keyword evidence="3 11" id="KW-0285">Flavoprotein</keyword>
<feature type="domain" description="FAD-binding FR-type" evidence="13">
    <location>
        <begin position="1"/>
        <end position="99"/>
    </location>
</feature>
<keyword evidence="9 12" id="KW-0411">Iron-sulfur</keyword>
<feature type="binding site" evidence="12">
    <location>
        <position position="218"/>
    </location>
    <ligand>
        <name>[2Fe-2S] cluster</name>
        <dbReference type="ChEBI" id="CHEBI:190135"/>
    </ligand>
</feature>
<evidence type="ECO:0000256" key="6">
    <source>
        <dbReference type="ARBA" id="ARBA00022827"/>
    </source>
</evidence>
<reference evidence="14" key="1">
    <citation type="journal article" date="2020" name="mSystems">
        <title>Genome- and Community-Level Interaction Insights into Carbon Utilization and Element Cycling Functions of Hydrothermarchaeota in Hydrothermal Sediment.</title>
        <authorList>
            <person name="Zhou Z."/>
            <person name="Liu Y."/>
            <person name="Xu W."/>
            <person name="Pan J."/>
            <person name="Luo Z.H."/>
            <person name="Li M."/>
        </authorList>
    </citation>
    <scope>NUCLEOTIDE SEQUENCE [LARGE SCALE GENOMIC DNA]</scope>
    <source>
        <strain evidence="14">SpSt-876</strain>
    </source>
</reference>
<dbReference type="PANTHER" id="PTHR43513">
    <property type="entry name" value="DIHYDROOROTATE DEHYDROGENASE B (NAD(+)), ELECTRON TRANSFER SUBUNIT"/>
    <property type="match status" value="1"/>
</dbReference>
<dbReference type="Pfam" id="PF00175">
    <property type="entry name" value="NAD_binding_1"/>
    <property type="match status" value="1"/>
</dbReference>
<sequence length="252" mass="28179">MEITQARLIRKIQLGPEIFAYTIESKTIAQKAQPGQFVQIRINDSFDPFLRRPFSIAQVWANTFQIVFRIRGKGTKILAQAKEEDYLDVLGPLGRPVPCYEEANIVMIGGGVGIAPLLFLAQKARPKNRLYLFFGARTRTELILQEDFKKLTKNIAVITEDGSTEKKGMVTDLLTTEELDRLKNPLVFACGPVAMLKALKRNFGFLSIYGFLEERLGCGTGLCFGCAVKKKNGGYLRICKDGPVVNLNEIEI</sequence>
<dbReference type="InterPro" id="IPR050353">
    <property type="entry name" value="PyrK_electron_transfer"/>
</dbReference>
<dbReference type="InterPro" id="IPR001433">
    <property type="entry name" value="OxRdtase_FAD/NAD-bd"/>
</dbReference>
<keyword evidence="7" id="KW-0249">Electron transport</keyword>
<comment type="cofactor">
    <cofactor evidence="10">
        <name>[2Fe-2S] cluster</name>
        <dbReference type="ChEBI" id="CHEBI:190135"/>
    </cofactor>
</comment>
<evidence type="ECO:0000256" key="7">
    <source>
        <dbReference type="ARBA" id="ARBA00022982"/>
    </source>
</evidence>
<comment type="caution">
    <text evidence="14">The sequence shown here is derived from an EMBL/GenBank/DDBJ whole genome shotgun (WGS) entry which is preliminary data.</text>
</comment>
<dbReference type="SUPFAM" id="SSF63380">
    <property type="entry name" value="Riboflavin synthase domain-like"/>
    <property type="match status" value="1"/>
</dbReference>
<dbReference type="EMBL" id="DTLI01000082">
    <property type="protein sequence ID" value="HHS51875.1"/>
    <property type="molecule type" value="Genomic_DNA"/>
</dbReference>
<dbReference type="GO" id="GO:0050660">
    <property type="term" value="F:flavin adenine dinucleotide binding"/>
    <property type="evidence" value="ECO:0007669"/>
    <property type="project" value="InterPro"/>
</dbReference>
<dbReference type="Gene3D" id="2.10.240.10">
    <property type="entry name" value="Dihydroorotate dehydrogenase, electron transfer subunit"/>
    <property type="match status" value="1"/>
</dbReference>
<dbReference type="InterPro" id="IPR019480">
    <property type="entry name" value="Dihydroorotate_DH_Fe-S-bd"/>
</dbReference>
<name>A0A7C6EAH3_UNCW3</name>
<accession>A0A7C6EAH3</accession>
<keyword evidence="5 12" id="KW-0479">Metal-binding</keyword>
<gene>
    <name evidence="14" type="ORF">ENW73_03265</name>
</gene>
<dbReference type="GO" id="GO:0006221">
    <property type="term" value="P:pyrimidine nucleotide biosynthetic process"/>
    <property type="evidence" value="ECO:0007669"/>
    <property type="project" value="InterPro"/>
</dbReference>
<dbReference type="GO" id="GO:0016491">
    <property type="term" value="F:oxidoreductase activity"/>
    <property type="evidence" value="ECO:0007669"/>
    <property type="project" value="InterPro"/>
</dbReference>
<dbReference type="Gene3D" id="2.40.30.10">
    <property type="entry name" value="Translation factors"/>
    <property type="match status" value="1"/>
</dbReference>
<dbReference type="PROSITE" id="PS51384">
    <property type="entry name" value="FAD_FR"/>
    <property type="match status" value="1"/>
</dbReference>
<feature type="binding site" evidence="11">
    <location>
        <begin position="67"/>
        <end position="69"/>
    </location>
    <ligand>
        <name>FAD</name>
        <dbReference type="ChEBI" id="CHEBI:57692"/>
    </ligand>
</feature>
<evidence type="ECO:0000256" key="5">
    <source>
        <dbReference type="ARBA" id="ARBA00022723"/>
    </source>
</evidence>
<dbReference type="Pfam" id="PF10418">
    <property type="entry name" value="DHODB_Fe-S_bind"/>
    <property type="match status" value="1"/>
</dbReference>
<comment type="cofactor">
    <cofactor evidence="11">
        <name>FAD</name>
        <dbReference type="ChEBI" id="CHEBI:57692"/>
    </cofactor>
    <text evidence="11">Binds 1 FAD per subunit.</text>
</comment>
<comment type="cofactor">
    <cofactor evidence="12">
        <name>[2Fe-2S] cluster</name>
        <dbReference type="ChEBI" id="CHEBI:190135"/>
    </cofactor>
    <text evidence="12">Binds 1 [2Fe-2S] cluster per subunit.</text>
</comment>